<dbReference type="Pfam" id="PF01299">
    <property type="entry name" value="Lamp2-like_luminal"/>
    <property type="match status" value="1"/>
</dbReference>
<dbReference type="InParanoid" id="C3YGW1"/>
<gene>
    <name evidence="24" type="ORF">BRAFLDRAFT_79281</name>
</gene>
<evidence type="ECO:0000256" key="1">
    <source>
        <dbReference type="ARBA" id="ARBA00004151"/>
    </source>
</evidence>
<evidence type="ECO:0000256" key="2">
    <source>
        <dbReference type="ARBA" id="ARBA00004158"/>
    </source>
</evidence>
<evidence type="ECO:0000256" key="3">
    <source>
        <dbReference type="ARBA" id="ARBA00004172"/>
    </source>
</evidence>
<evidence type="ECO:0000256" key="5">
    <source>
        <dbReference type="ARBA" id="ARBA00009644"/>
    </source>
</evidence>
<dbReference type="InterPro" id="IPR002000">
    <property type="entry name" value="Lysosome-assoc_membr_glycop"/>
</dbReference>
<feature type="transmembrane region" description="Helical" evidence="22">
    <location>
        <begin position="416"/>
        <end position="440"/>
    </location>
</feature>
<proteinExistence type="inferred from homology"/>
<comment type="subcellular location">
    <subcellularLocation>
        <location evidence="4">Cell projection</location>
        <location evidence="4">Dendrite</location>
    </subcellularLocation>
    <subcellularLocation>
        <location evidence="18">Cell projection</location>
        <location evidence="18">Growth cone membrane</location>
        <topology evidence="18">Single-pass type I membrane protein</topology>
    </subcellularLocation>
    <subcellularLocation>
        <location evidence="16">Cytoplasmic vesicle</location>
        <location evidence="16">Secretory vesicle</location>
        <location evidence="16">Synaptic vesicle membrane</location>
        <topology evidence="16">Single-pass type I membrane protein</topology>
    </subcellularLocation>
    <subcellularLocation>
        <location evidence="2">Early endosome membrane</location>
        <topology evidence="2">Single-pass type I membrane protein</topology>
    </subcellularLocation>
    <subcellularLocation>
        <location evidence="1">Endoplasmic reticulum-Golgi intermediate compartment membrane</location>
        <topology evidence="1">Single-pass type I membrane protein</topology>
    </subcellularLocation>
    <subcellularLocation>
        <location evidence="3">Recycling endosome</location>
    </subcellularLocation>
</comment>
<feature type="region of interest" description="Disordered" evidence="21">
    <location>
        <begin position="1"/>
        <end position="233"/>
    </location>
</feature>
<keyword evidence="7 22" id="KW-0812">Transmembrane</keyword>
<dbReference type="GO" id="GO:0030425">
    <property type="term" value="C:dendrite"/>
    <property type="evidence" value="ECO:0007669"/>
    <property type="project" value="UniProtKB-SubCell"/>
</dbReference>
<evidence type="ECO:0000256" key="19">
    <source>
        <dbReference type="ARBA" id="ARBA00074379"/>
    </source>
</evidence>
<dbReference type="GO" id="GO:0031901">
    <property type="term" value="C:early endosome membrane"/>
    <property type="evidence" value="ECO:0007669"/>
    <property type="project" value="UniProtKB-SubCell"/>
</dbReference>
<organism>
    <name type="scientific">Branchiostoma floridae</name>
    <name type="common">Florida lancelet</name>
    <name type="synonym">Amphioxus</name>
    <dbReference type="NCBI Taxonomy" id="7739"/>
    <lineage>
        <taxon>Eukaryota</taxon>
        <taxon>Metazoa</taxon>
        <taxon>Chordata</taxon>
        <taxon>Cephalochordata</taxon>
        <taxon>Leptocardii</taxon>
        <taxon>Amphioxiformes</taxon>
        <taxon>Branchiostomatidae</taxon>
        <taxon>Branchiostoma</taxon>
    </lineage>
</organism>
<keyword evidence="15" id="KW-0968">Cytoplasmic vesicle</keyword>
<feature type="compositionally biased region" description="Low complexity" evidence="21">
    <location>
        <begin position="139"/>
        <end position="149"/>
    </location>
</feature>
<dbReference type="FunFam" id="2.40.160.110:FF:000002">
    <property type="entry name" value="lysosome-associated membrane glycoprotein 5 isoform X1"/>
    <property type="match status" value="1"/>
</dbReference>
<dbReference type="AlphaFoldDB" id="C3YGW1"/>
<evidence type="ECO:0000313" key="24">
    <source>
        <dbReference type="EMBL" id="EEN60432.1"/>
    </source>
</evidence>
<evidence type="ECO:0000256" key="8">
    <source>
        <dbReference type="ARBA" id="ARBA00022729"/>
    </source>
</evidence>
<dbReference type="PANTHER" id="PTHR11506">
    <property type="entry name" value="LYSOSOME-ASSOCIATED MEMBRANE GLYCOPROTEIN"/>
    <property type="match status" value="1"/>
</dbReference>
<keyword evidence="11" id="KW-0770">Synapse</keyword>
<dbReference type="GO" id="GO:0033116">
    <property type="term" value="C:endoplasmic reticulum-Golgi intermediate compartment membrane"/>
    <property type="evidence" value="ECO:0007669"/>
    <property type="project" value="UniProtKB-SubCell"/>
</dbReference>
<evidence type="ECO:0000256" key="4">
    <source>
        <dbReference type="ARBA" id="ARBA00004279"/>
    </source>
</evidence>
<feature type="compositionally biased region" description="Polar residues" evidence="21">
    <location>
        <begin position="1"/>
        <end position="14"/>
    </location>
</feature>
<dbReference type="EMBL" id="GG666512">
    <property type="protein sequence ID" value="EEN60432.1"/>
    <property type="molecule type" value="Genomic_DNA"/>
</dbReference>
<evidence type="ECO:0000256" key="13">
    <source>
        <dbReference type="ARBA" id="ARBA00023180"/>
    </source>
</evidence>
<dbReference type="InterPro" id="IPR048528">
    <property type="entry name" value="Lamp2-like_luminal"/>
</dbReference>
<evidence type="ECO:0000256" key="21">
    <source>
        <dbReference type="SAM" id="MobiDB-lite"/>
    </source>
</evidence>
<keyword evidence="14" id="KW-0966">Cell projection</keyword>
<evidence type="ECO:0000256" key="7">
    <source>
        <dbReference type="ARBA" id="ARBA00022692"/>
    </source>
</evidence>
<evidence type="ECO:0000256" key="11">
    <source>
        <dbReference type="ARBA" id="ARBA00023018"/>
    </source>
</evidence>
<feature type="compositionally biased region" description="Pro residues" evidence="21">
    <location>
        <begin position="61"/>
        <end position="72"/>
    </location>
</feature>
<feature type="compositionally biased region" description="Basic and acidic residues" evidence="21">
    <location>
        <begin position="29"/>
        <end position="45"/>
    </location>
</feature>
<feature type="compositionally biased region" description="Polar residues" evidence="21">
    <location>
        <begin position="165"/>
        <end position="183"/>
    </location>
</feature>
<keyword evidence="6" id="KW-1003">Cell membrane</keyword>
<feature type="compositionally biased region" description="Pro residues" evidence="21">
    <location>
        <begin position="202"/>
        <end position="229"/>
    </location>
</feature>
<evidence type="ECO:0000256" key="16">
    <source>
        <dbReference type="ARBA" id="ARBA00029428"/>
    </source>
</evidence>
<evidence type="ECO:0000256" key="9">
    <source>
        <dbReference type="ARBA" id="ARBA00022753"/>
    </source>
</evidence>
<evidence type="ECO:0000256" key="14">
    <source>
        <dbReference type="ARBA" id="ARBA00023273"/>
    </source>
</evidence>
<evidence type="ECO:0000256" key="15">
    <source>
        <dbReference type="ARBA" id="ARBA00023329"/>
    </source>
</evidence>
<evidence type="ECO:0000256" key="12">
    <source>
        <dbReference type="ARBA" id="ARBA00023136"/>
    </source>
</evidence>
<evidence type="ECO:0000256" key="20">
    <source>
        <dbReference type="ARBA" id="ARBA00076257"/>
    </source>
</evidence>
<dbReference type="GO" id="GO:0030672">
    <property type="term" value="C:synaptic vesicle membrane"/>
    <property type="evidence" value="ECO:0007669"/>
    <property type="project" value="UniProtKB-SubCell"/>
</dbReference>
<sequence length="513" mass="55150">MRPETSIVSGAPNHSESRPPPNPQRPWHGQHDPYAQHDTSVHDPTIRSSHQSPPIGYSVDDPPPPPPPPPPARNSQAPKETRRKASKGPQNNQASEPVTTTMPPRVVPNQFGGASDQTGGGGQTGGPERTGGQPGGQNSGQSGQTGQTQRHVPVILVPTDPPARQTASQIYEAQEKTSSSQTESPSQGQGQTPGQSPAKQNPKPPQPAVPVPRATPLPLPAPSPTPTLPPRSGGIFKGDYVVKDQNGSICVRGAFNARLSIWYQSKRGGKRTVDQAALEVPQRPVITGRCGTDKEPAVMDLRWAKGRYRLKLFFSVNTNGSKTSWLVSGVHFKYDTNDASFVKPLSTGPHTVMSAPGTDIFSAPISHSYKCSSRLQVDMTAPDGEEATLVLQDTQIQPFHLGKNGNYGTKLNCPGAWLPLVVPLTVGLFLAVASLMHLAVRYATNREIRNDVTTSIYAKCCRNVGDRGRECGADHYGDVIPLAVGLGLGALILLMIVAYYFHRRYQGPPYENM</sequence>
<dbReference type="PANTHER" id="PTHR11506:SF35">
    <property type="entry name" value="LYSOSOME-ASSOCIATED MEMBRANE GLYCOPROTEIN 5"/>
    <property type="match status" value="1"/>
</dbReference>
<keyword evidence="10 22" id="KW-1133">Transmembrane helix</keyword>
<dbReference type="GO" id="GO:0055037">
    <property type="term" value="C:recycling endosome"/>
    <property type="evidence" value="ECO:0007669"/>
    <property type="project" value="UniProtKB-SubCell"/>
</dbReference>
<evidence type="ECO:0000259" key="23">
    <source>
        <dbReference type="Pfam" id="PF01299"/>
    </source>
</evidence>
<name>C3YGW1_BRAFL</name>
<keyword evidence="13" id="KW-0325">Glycoprotein</keyword>
<comment type="function">
    <text evidence="17">Plays a role in short-term synaptic plasticity in a subset of GABAergic neurons in the brain.</text>
</comment>
<accession>C3YGW1</accession>
<protein>
    <recommendedName>
        <fullName evidence="19">Lysosome-associated membrane glycoprotein 5</fullName>
    </recommendedName>
    <alternativeName>
        <fullName evidence="20">Lysosome-associated membrane protein 5</fullName>
    </alternativeName>
</protein>
<evidence type="ECO:0000256" key="18">
    <source>
        <dbReference type="ARBA" id="ARBA00060492"/>
    </source>
</evidence>
<keyword evidence="9" id="KW-0967">Endosome</keyword>
<comment type="similarity">
    <text evidence="5">Belongs to the LAMP family.</text>
</comment>
<dbReference type="GO" id="GO:0032584">
    <property type="term" value="C:growth cone membrane"/>
    <property type="evidence" value="ECO:0007669"/>
    <property type="project" value="UniProtKB-SubCell"/>
</dbReference>
<keyword evidence="8" id="KW-0732">Signal</keyword>
<keyword evidence="12 22" id="KW-0472">Membrane</keyword>
<feature type="compositionally biased region" description="Gly residues" evidence="21">
    <location>
        <begin position="118"/>
        <end position="138"/>
    </location>
</feature>
<feature type="compositionally biased region" description="Low complexity" evidence="21">
    <location>
        <begin position="97"/>
        <end position="117"/>
    </location>
</feature>
<reference evidence="24" key="1">
    <citation type="journal article" date="2008" name="Nature">
        <title>The amphioxus genome and the evolution of the chordate karyotype.</title>
        <authorList>
            <consortium name="US DOE Joint Genome Institute (JGI-PGF)"/>
            <person name="Putnam N.H."/>
            <person name="Butts T."/>
            <person name="Ferrier D.E.K."/>
            <person name="Furlong R.F."/>
            <person name="Hellsten U."/>
            <person name="Kawashima T."/>
            <person name="Robinson-Rechavi M."/>
            <person name="Shoguchi E."/>
            <person name="Terry A."/>
            <person name="Yu J.-K."/>
            <person name="Benito-Gutierrez E.L."/>
            <person name="Dubchak I."/>
            <person name="Garcia-Fernandez J."/>
            <person name="Gibson-Brown J.J."/>
            <person name="Grigoriev I.V."/>
            <person name="Horton A.C."/>
            <person name="de Jong P.J."/>
            <person name="Jurka J."/>
            <person name="Kapitonov V.V."/>
            <person name="Kohara Y."/>
            <person name="Kuroki Y."/>
            <person name="Lindquist E."/>
            <person name="Lucas S."/>
            <person name="Osoegawa K."/>
            <person name="Pennacchio L.A."/>
            <person name="Salamov A.A."/>
            <person name="Satou Y."/>
            <person name="Sauka-Spengler T."/>
            <person name="Schmutz J."/>
            <person name="Shin-I T."/>
            <person name="Toyoda A."/>
            <person name="Bronner-Fraser M."/>
            <person name="Fujiyama A."/>
            <person name="Holland L.Z."/>
            <person name="Holland P.W.H."/>
            <person name="Satoh N."/>
            <person name="Rokhsar D.S."/>
        </authorList>
    </citation>
    <scope>NUCLEOTIDE SEQUENCE [LARGE SCALE GENOMIC DNA]</scope>
    <source>
        <strain evidence="24">S238N-H82</strain>
        <tissue evidence="24">Testes</tissue>
    </source>
</reference>
<evidence type="ECO:0000256" key="22">
    <source>
        <dbReference type="SAM" id="Phobius"/>
    </source>
</evidence>
<feature type="transmembrane region" description="Helical" evidence="22">
    <location>
        <begin position="479"/>
        <end position="501"/>
    </location>
</feature>
<evidence type="ECO:0000256" key="10">
    <source>
        <dbReference type="ARBA" id="ARBA00022989"/>
    </source>
</evidence>
<evidence type="ECO:0000256" key="6">
    <source>
        <dbReference type="ARBA" id="ARBA00022475"/>
    </source>
</evidence>
<feature type="domain" description="Lysosome-associated membrane glycoprotein 2-like luminal" evidence="23">
    <location>
        <begin position="238"/>
        <end position="400"/>
    </location>
</feature>
<dbReference type="eggNOG" id="KOG4818">
    <property type="taxonomic scope" value="Eukaryota"/>
</dbReference>
<feature type="compositionally biased region" description="Low complexity" evidence="21">
    <location>
        <begin position="184"/>
        <end position="201"/>
    </location>
</feature>
<dbReference type="Gene3D" id="2.40.160.110">
    <property type="match status" value="1"/>
</dbReference>
<evidence type="ECO:0000256" key="17">
    <source>
        <dbReference type="ARBA" id="ARBA00053950"/>
    </source>
</evidence>